<feature type="domain" description="Shikimate dehydrogenase substrate binding N-terminal" evidence="3">
    <location>
        <begin position="10"/>
        <end position="91"/>
    </location>
</feature>
<dbReference type="NCBIfam" id="NF001311">
    <property type="entry name" value="PRK00258.1-3"/>
    <property type="match status" value="1"/>
</dbReference>
<evidence type="ECO:0000259" key="4">
    <source>
        <dbReference type="Pfam" id="PF18317"/>
    </source>
</evidence>
<dbReference type="GO" id="GO:0004764">
    <property type="term" value="F:shikimate 3-dehydrogenase (NADP+) activity"/>
    <property type="evidence" value="ECO:0007669"/>
    <property type="project" value="UniProtKB-EC"/>
</dbReference>
<dbReference type="RefSeq" id="WP_128220888.1">
    <property type="nucleotide sequence ID" value="NZ_CP034929.1"/>
</dbReference>
<protein>
    <submittedName>
        <fullName evidence="5">Shikimate dehydrogenase</fullName>
        <ecNumber evidence="5">1.1.1.25</ecNumber>
    </submittedName>
</protein>
<evidence type="ECO:0000313" key="6">
    <source>
        <dbReference type="Proteomes" id="UP001596098"/>
    </source>
</evidence>
<dbReference type="Proteomes" id="UP001596098">
    <property type="component" value="Unassembled WGS sequence"/>
</dbReference>
<keyword evidence="6" id="KW-1185">Reference proteome</keyword>
<dbReference type="Pfam" id="PF18317">
    <property type="entry name" value="SDH_C"/>
    <property type="match status" value="1"/>
</dbReference>
<dbReference type="InterPro" id="IPR036291">
    <property type="entry name" value="NAD(P)-bd_dom_sf"/>
</dbReference>
<gene>
    <name evidence="5" type="ORF">ACFPWU_13680</name>
</gene>
<evidence type="ECO:0000259" key="3">
    <source>
        <dbReference type="Pfam" id="PF08501"/>
    </source>
</evidence>
<feature type="domain" description="SDH C-terminal" evidence="4">
    <location>
        <begin position="239"/>
        <end position="267"/>
    </location>
</feature>
<evidence type="ECO:0000256" key="2">
    <source>
        <dbReference type="ARBA" id="ARBA00023141"/>
    </source>
</evidence>
<evidence type="ECO:0000256" key="1">
    <source>
        <dbReference type="ARBA" id="ARBA00004871"/>
    </source>
</evidence>
<proteinExistence type="predicted"/>
<keyword evidence="2" id="KW-0028">Amino-acid biosynthesis</keyword>
<keyword evidence="5" id="KW-0560">Oxidoreductase</keyword>
<dbReference type="InterPro" id="IPR022893">
    <property type="entry name" value="Shikimate_DH_fam"/>
</dbReference>
<dbReference type="PANTHER" id="PTHR21089:SF1">
    <property type="entry name" value="BIFUNCTIONAL 3-DEHYDROQUINATE DEHYDRATASE_SHIKIMATE DEHYDROGENASE, CHLOROPLASTIC"/>
    <property type="match status" value="1"/>
</dbReference>
<dbReference type="EMBL" id="JBHSQI010000008">
    <property type="protein sequence ID" value="MFC6154714.1"/>
    <property type="molecule type" value="Genomic_DNA"/>
</dbReference>
<comment type="caution">
    <text evidence="5">The sequence shown here is derived from an EMBL/GenBank/DDBJ whole genome shotgun (WGS) entry which is preliminary data.</text>
</comment>
<dbReference type="PANTHER" id="PTHR21089">
    <property type="entry name" value="SHIKIMATE DEHYDROGENASE"/>
    <property type="match status" value="1"/>
</dbReference>
<dbReference type="SUPFAM" id="SSF53223">
    <property type="entry name" value="Aminoacid dehydrogenase-like, N-terminal domain"/>
    <property type="match status" value="1"/>
</dbReference>
<sequence length="282" mass="29015">MTTVARTCGVLGDPIAHSLSPVLHRAGYEAVGLEWTYDAHQVAAGGLPVFLATRDENWRGLSLTMPLKREAVPLVDTLTERARRAGAVNTLVLDTPEDGSRRIHGDNTDIPGAVAAIRERTDAELRTATVLGGGATATSTGLALADLGVRHVDLLVRTPERAAETVEVLTSGPDGISVDVHLLTDDVAPGDVVVCTVPASAQTPGLVARLASAPVVFDVIYDPWPTPLAAAATGVVVSGLDLLVHQAAVQFTLFTGVEAPLAAMRAAGEAALAARGGVGSHA</sequence>
<organism evidence="5 6">
    <name type="scientific">Nocardioides yefusunii</name>
    <dbReference type="NCBI Taxonomy" id="2500546"/>
    <lineage>
        <taxon>Bacteria</taxon>
        <taxon>Bacillati</taxon>
        <taxon>Actinomycetota</taxon>
        <taxon>Actinomycetes</taxon>
        <taxon>Propionibacteriales</taxon>
        <taxon>Nocardioidaceae</taxon>
        <taxon>Nocardioides</taxon>
    </lineage>
</organism>
<dbReference type="Pfam" id="PF08501">
    <property type="entry name" value="Shikimate_dh_N"/>
    <property type="match status" value="1"/>
</dbReference>
<evidence type="ECO:0000313" key="5">
    <source>
        <dbReference type="EMBL" id="MFC6154714.1"/>
    </source>
</evidence>
<dbReference type="Gene3D" id="3.40.50.10860">
    <property type="entry name" value="Leucine Dehydrogenase, chain A, domain 1"/>
    <property type="match status" value="1"/>
</dbReference>
<dbReference type="InterPro" id="IPR013708">
    <property type="entry name" value="Shikimate_DH-bd_N"/>
</dbReference>
<dbReference type="InterPro" id="IPR041121">
    <property type="entry name" value="SDH_C"/>
</dbReference>
<keyword evidence="2" id="KW-0057">Aromatic amino acid biosynthesis</keyword>
<dbReference type="InterPro" id="IPR046346">
    <property type="entry name" value="Aminoacid_DH-like_N_sf"/>
</dbReference>
<dbReference type="SUPFAM" id="SSF51735">
    <property type="entry name" value="NAD(P)-binding Rossmann-fold domains"/>
    <property type="match status" value="1"/>
</dbReference>
<reference evidence="6" key="1">
    <citation type="journal article" date="2019" name="Int. J. Syst. Evol. Microbiol.">
        <title>The Global Catalogue of Microorganisms (GCM) 10K type strain sequencing project: providing services to taxonomists for standard genome sequencing and annotation.</title>
        <authorList>
            <consortium name="The Broad Institute Genomics Platform"/>
            <consortium name="The Broad Institute Genome Sequencing Center for Infectious Disease"/>
            <person name="Wu L."/>
            <person name="Ma J."/>
        </authorList>
    </citation>
    <scope>NUCLEOTIDE SEQUENCE [LARGE SCALE GENOMIC DNA]</scope>
    <source>
        <strain evidence="6">DFY28</strain>
    </source>
</reference>
<dbReference type="Gene3D" id="3.40.50.720">
    <property type="entry name" value="NAD(P)-binding Rossmann-like Domain"/>
    <property type="match status" value="1"/>
</dbReference>
<comment type="pathway">
    <text evidence="1">Metabolic intermediate biosynthesis; chorismate biosynthesis; chorismate from D-erythrose 4-phosphate and phosphoenolpyruvate: step 4/7.</text>
</comment>
<accession>A0ABW1QYW6</accession>
<name>A0ABW1QYW6_9ACTN</name>
<dbReference type="EC" id="1.1.1.25" evidence="5"/>
<dbReference type="CDD" id="cd01065">
    <property type="entry name" value="NAD_bind_Shikimate_DH"/>
    <property type="match status" value="1"/>
</dbReference>